<feature type="compositionally biased region" description="Polar residues" evidence="1">
    <location>
        <begin position="34"/>
        <end position="43"/>
    </location>
</feature>
<evidence type="ECO:0000313" key="2">
    <source>
        <dbReference type="EMBL" id="OOZ35707.1"/>
    </source>
</evidence>
<dbReference type="OrthoDB" id="7064097at2"/>
<protein>
    <submittedName>
        <fullName evidence="2">Uncharacterized protein</fullName>
    </submittedName>
</protein>
<dbReference type="EMBL" id="MPRJ01000082">
    <property type="protein sequence ID" value="OOZ35707.1"/>
    <property type="molecule type" value="Genomic_DNA"/>
</dbReference>
<comment type="caution">
    <text evidence="2">The sequence shown here is derived from an EMBL/GenBank/DDBJ whole genome shotgun (WGS) entry which is preliminary data.</text>
</comment>
<dbReference type="AlphaFoldDB" id="A0A1T2KS78"/>
<proteinExistence type="predicted"/>
<sequence length="104" mass="11296">MGPIDHIAGSLLSGSVSQALVPINQSARSDDGSRQPSRQQQVPVTLDPGLRAGVETRAELLQNRMHAADGDSTRSRHALRAYRALEESEEREQLSKILGFDGYA</sequence>
<reference evidence="2 3" key="1">
    <citation type="submission" date="2016-11" db="EMBL/GenBank/DDBJ databases">
        <title>Mixed transmission modes and dynamic genome evolution in an obligate animal-bacterial symbiosis.</title>
        <authorList>
            <person name="Russell S.L."/>
            <person name="Corbett-Detig R.B."/>
            <person name="Cavanaugh C.M."/>
        </authorList>
    </citation>
    <scope>NUCLEOTIDE SEQUENCE [LARGE SCALE GENOMIC DNA]</scope>
    <source>
        <strain evidence="2">Se-Cadez</strain>
    </source>
</reference>
<organism evidence="2 3">
    <name type="scientific">Solemya velesiana gill symbiont</name>
    <dbReference type="NCBI Taxonomy" id="1918948"/>
    <lineage>
        <taxon>Bacteria</taxon>
        <taxon>Pseudomonadati</taxon>
        <taxon>Pseudomonadota</taxon>
        <taxon>Gammaproteobacteria</taxon>
        <taxon>sulfur-oxidizing symbionts</taxon>
    </lineage>
</organism>
<name>A0A1T2KS78_9GAMM</name>
<evidence type="ECO:0000256" key="1">
    <source>
        <dbReference type="SAM" id="MobiDB-lite"/>
    </source>
</evidence>
<dbReference type="Proteomes" id="UP000190896">
    <property type="component" value="Unassembled WGS sequence"/>
</dbReference>
<keyword evidence="3" id="KW-1185">Reference proteome</keyword>
<gene>
    <name evidence="2" type="ORF">BOW51_10795</name>
</gene>
<accession>A0A1T2KS78</accession>
<feature type="region of interest" description="Disordered" evidence="1">
    <location>
        <begin position="26"/>
        <end position="51"/>
    </location>
</feature>
<dbReference type="RefSeq" id="WP_078488020.1">
    <property type="nucleotide sequence ID" value="NZ_MPRJ01000082.1"/>
</dbReference>
<evidence type="ECO:0000313" key="3">
    <source>
        <dbReference type="Proteomes" id="UP000190896"/>
    </source>
</evidence>